<evidence type="ECO:0000313" key="2">
    <source>
        <dbReference type="Proteomes" id="UP000004625"/>
    </source>
</evidence>
<comment type="caution">
    <text evidence="1">The sequence shown here is derived from an EMBL/GenBank/DDBJ whole genome shotgun (WGS) entry which is preliminary data.</text>
</comment>
<proteinExistence type="predicted"/>
<dbReference type="AlphaFoldDB" id="G9ZR32"/>
<gene>
    <name evidence="1" type="ORF">HMPREF9103_02193</name>
</gene>
<evidence type="ECO:0000313" key="1">
    <source>
        <dbReference type="EMBL" id="EHL96825.1"/>
    </source>
</evidence>
<accession>G9ZR32</accession>
<sequence length="59" mass="6965">MHVSKEYGKFSATLFMVGKPSPDDFRSISRILTANIPKKPLEGRFRLKDLIYQNQKYRF</sequence>
<dbReference type="Proteomes" id="UP000004625">
    <property type="component" value="Unassembled WGS sequence"/>
</dbReference>
<dbReference type="HOGENOM" id="CLU_2954806_0_0_9"/>
<dbReference type="EMBL" id="AGEY01000166">
    <property type="protein sequence ID" value="EHL96825.1"/>
    <property type="molecule type" value="Genomic_DNA"/>
</dbReference>
<name>G9ZR32_9LACO</name>
<dbReference type="PATRIC" id="fig|797515.3.peg.1978"/>
<organism evidence="1 2">
    <name type="scientific">Lentilactobacillus parafarraginis F0439</name>
    <dbReference type="NCBI Taxonomy" id="797515"/>
    <lineage>
        <taxon>Bacteria</taxon>
        <taxon>Bacillati</taxon>
        <taxon>Bacillota</taxon>
        <taxon>Bacilli</taxon>
        <taxon>Lactobacillales</taxon>
        <taxon>Lactobacillaceae</taxon>
        <taxon>Lentilactobacillus</taxon>
    </lineage>
</organism>
<keyword evidence="2" id="KW-1185">Reference proteome</keyword>
<reference evidence="1 2" key="1">
    <citation type="submission" date="2011-09" db="EMBL/GenBank/DDBJ databases">
        <authorList>
            <person name="Weinstock G."/>
            <person name="Sodergren E."/>
            <person name="Clifton S."/>
            <person name="Fulton L."/>
            <person name="Fulton B."/>
            <person name="Courtney L."/>
            <person name="Fronick C."/>
            <person name="Harrison M."/>
            <person name="Strong C."/>
            <person name="Farmer C."/>
            <person name="Delahaunty K."/>
            <person name="Markovic C."/>
            <person name="Hall O."/>
            <person name="Minx P."/>
            <person name="Tomlinson C."/>
            <person name="Mitreva M."/>
            <person name="Hou S."/>
            <person name="Chen J."/>
            <person name="Wollam A."/>
            <person name="Pepin K.H."/>
            <person name="Johnson M."/>
            <person name="Bhonagiri V."/>
            <person name="Zhang X."/>
            <person name="Suruliraj S."/>
            <person name="Warren W."/>
            <person name="Chinwalla A."/>
            <person name="Mardis E.R."/>
            <person name="Wilson R.K."/>
        </authorList>
    </citation>
    <scope>NUCLEOTIDE SEQUENCE [LARGE SCALE GENOMIC DNA]</scope>
    <source>
        <strain evidence="1 2">F0439</strain>
    </source>
</reference>
<dbReference type="STRING" id="797515.HMPREF9103_02193"/>
<protein>
    <submittedName>
        <fullName evidence="1">Uncharacterized protein</fullName>
    </submittedName>
</protein>